<dbReference type="InterPro" id="IPR011006">
    <property type="entry name" value="CheY-like_superfamily"/>
</dbReference>
<keyword evidence="5" id="KW-0804">Transcription</keyword>
<keyword evidence="3" id="KW-0805">Transcription regulation</keyword>
<evidence type="ECO:0000256" key="2">
    <source>
        <dbReference type="ARBA" id="ARBA00023012"/>
    </source>
</evidence>
<keyword evidence="11" id="KW-1185">Reference proteome</keyword>
<proteinExistence type="predicted"/>
<dbReference type="PROSITE" id="PS51755">
    <property type="entry name" value="OMPR_PHOB"/>
    <property type="match status" value="1"/>
</dbReference>
<feature type="domain" description="OmpR/PhoB-type" evidence="9">
    <location>
        <begin position="124"/>
        <end position="222"/>
    </location>
</feature>
<dbReference type="GO" id="GO:0032993">
    <property type="term" value="C:protein-DNA complex"/>
    <property type="evidence" value="ECO:0007669"/>
    <property type="project" value="TreeGrafter"/>
</dbReference>
<dbReference type="PANTHER" id="PTHR48111:SF36">
    <property type="entry name" value="TRANSCRIPTIONAL REGULATORY PROTEIN CUTR"/>
    <property type="match status" value="1"/>
</dbReference>
<dbReference type="InterPro" id="IPR036388">
    <property type="entry name" value="WH-like_DNA-bd_sf"/>
</dbReference>
<dbReference type="GO" id="GO:0000156">
    <property type="term" value="F:phosphorelay response regulator activity"/>
    <property type="evidence" value="ECO:0007669"/>
    <property type="project" value="TreeGrafter"/>
</dbReference>
<gene>
    <name evidence="10" type="ORF">DY240_27770</name>
</gene>
<evidence type="ECO:0000256" key="6">
    <source>
        <dbReference type="PROSITE-ProRule" id="PRU00169"/>
    </source>
</evidence>
<dbReference type="InterPro" id="IPR001867">
    <property type="entry name" value="OmpR/PhoB-type_DNA-bd"/>
</dbReference>
<dbReference type="GO" id="GO:0006355">
    <property type="term" value="P:regulation of DNA-templated transcription"/>
    <property type="evidence" value="ECO:0007669"/>
    <property type="project" value="InterPro"/>
</dbReference>
<organism evidence="10 11">
    <name type="scientific">Jiangella rhizosphaerae</name>
    <dbReference type="NCBI Taxonomy" id="2293569"/>
    <lineage>
        <taxon>Bacteria</taxon>
        <taxon>Bacillati</taxon>
        <taxon>Actinomycetota</taxon>
        <taxon>Actinomycetes</taxon>
        <taxon>Jiangellales</taxon>
        <taxon>Jiangellaceae</taxon>
        <taxon>Jiangella</taxon>
    </lineage>
</organism>
<dbReference type="GO" id="GO:0005829">
    <property type="term" value="C:cytosol"/>
    <property type="evidence" value="ECO:0007669"/>
    <property type="project" value="TreeGrafter"/>
</dbReference>
<accession>A0A418KHX2</accession>
<dbReference type="CDD" id="cd19935">
    <property type="entry name" value="REC_OmpR_CusR-like"/>
    <property type="match status" value="1"/>
</dbReference>
<dbReference type="SMART" id="SM00448">
    <property type="entry name" value="REC"/>
    <property type="match status" value="1"/>
</dbReference>
<keyword evidence="2" id="KW-0902">Two-component regulatory system</keyword>
<dbReference type="Gene3D" id="6.10.250.690">
    <property type="match status" value="1"/>
</dbReference>
<evidence type="ECO:0000256" key="3">
    <source>
        <dbReference type="ARBA" id="ARBA00023015"/>
    </source>
</evidence>
<dbReference type="EMBL" id="QUAL01000412">
    <property type="protein sequence ID" value="RIQ12027.1"/>
    <property type="molecule type" value="Genomic_DNA"/>
</dbReference>
<dbReference type="PANTHER" id="PTHR48111">
    <property type="entry name" value="REGULATOR OF RPOS"/>
    <property type="match status" value="1"/>
</dbReference>
<dbReference type="Gene3D" id="3.40.50.2300">
    <property type="match status" value="1"/>
</dbReference>
<dbReference type="Pfam" id="PF00072">
    <property type="entry name" value="Response_reg"/>
    <property type="match status" value="1"/>
</dbReference>
<evidence type="ECO:0000259" key="9">
    <source>
        <dbReference type="PROSITE" id="PS51755"/>
    </source>
</evidence>
<dbReference type="SUPFAM" id="SSF52172">
    <property type="entry name" value="CheY-like"/>
    <property type="match status" value="1"/>
</dbReference>
<dbReference type="GO" id="GO:0000976">
    <property type="term" value="F:transcription cis-regulatory region binding"/>
    <property type="evidence" value="ECO:0007669"/>
    <property type="project" value="TreeGrafter"/>
</dbReference>
<reference evidence="10 11" key="1">
    <citation type="submission" date="2018-09" db="EMBL/GenBank/DDBJ databases">
        <title>Isolation, diversity and antifungal activity of actinobacteria from wheat.</title>
        <authorList>
            <person name="Han C."/>
        </authorList>
    </citation>
    <scope>NUCLEOTIDE SEQUENCE [LARGE SCALE GENOMIC DNA]</scope>
    <source>
        <strain evidence="10 11">NEAU-YY265</strain>
    </source>
</reference>
<evidence type="ECO:0000313" key="10">
    <source>
        <dbReference type="EMBL" id="RIQ12027.1"/>
    </source>
</evidence>
<dbReference type="RefSeq" id="WP_119662901.1">
    <property type="nucleotide sequence ID" value="NZ_QUAL01000412.1"/>
</dbReference>
<comment type="caution">
    <text evidence="10">The sequence shown here is derived from an EMBL/GenBank/DDBJ whole genome shotgun (WGS) entry which is preliminary data.</text>
</comment>
<protein>
    <submittedName>
        <fullName evidence="10">DNA-binding response regulator</fullName>
    </submittedName>
</protein>
<dbReference type="InterPro" id="IPR001789">
    <property type="entry name" value="Sig_transdc_resp-reg_receiver"/>
</dbReference>
<dbReference type="CDD" id="cd00383">
    <property type="entry name" value="trans_reg_C"/>
    <property type="match status" value="1"/>
</dbReference>
<dbReference type="SMART" id="SM00862">
    <property type="entry name" value="Trans_reg_C"/>
    <property type="match status" value="1"/>
</dbReference>
<name>A0A418KHX2_9ACTN</name>
<feature type="domain" description="Response regulatory" evidence="8">
    <location>
        <begin position="2"/>
        <end position="116"/>
    </location>
</feature>
<dbReference type="FunFam" id="3.40.50.2300:FF:000001">
    <property type="entry name" value="DNA-binding response regulator PhoB"/>
    <property type="match status" value="1"/>
</dbReference>
<evidence type="ECO:0000256" key="1">
    <source>
        <dbReference type="ARBA" id="ARBA00022553"/>
    </source>
</evidence>
<dbReference type="PROSITE" id="PS50110">
    <property type="entry name" value="RESPONSE_REGULATORY"/>
    <property type="match status" value="1"/>
</dbReference>
<evidence type="ECO:0000256" key="5">
    <source>
        <dbReference type="ARBA" id="ARBA00023163"/>
    </source>
</evidence>
<keyword evidence="1 6" id="KW-0597">Phosphoprotein</keyword>
<evidence type="ECO:0000256" key="4">
    <source>
        <dbReference type="ARBA" id="ARBA00023125"/>
    </source>
</evidence>
<dbReference type="Proteomes" id="UP000284057">
    <property type="component" value="Unassembled WGS sequence"/>
</dbReference>
<dbReference type="InterPro" id="IPR016032">
    <property type="entry name" value="Sig_transdc_resp-reg_C-effctor"/>
</dbReference>
<dbReference type="OrthoDB" id="9812490at2"/>
<dbReference type="InterPro" id="IPR039420">
    <property type="entry name" value="WalR-like"/>
</dbReference>
<dbReference type="AlphaFoldDB" id="A0A418KHX2"/>
<keyword evidence="4 7" id="KW-0238">DNA-binding</keyword>
<evidence type="ECO:0000256" key="7">
    <source>
        <dbReference type="PROSITE-ProRule" id="PRU01091"/>
    </source>
</evidence>
<feature type="DNA-binding region" description="OmpR/PhoB-type" evidence="7">
    <location>
        <begin position="124"/>
        <end position="222"/>
    </location>
</feature>
<evidence type="ECO:0000259" key="8">
    <source>
        <dbReference type="PROSITE" id="PS50110"/>
    </source>
</evidence>
<dbReference type="SUPFAM" id="SSF46894">
    <property type="entry name" value="C-terminal effector domain of the bipartite response regulators"/>
    <property type="match status" value="1"/>
</dbReference>
<dbReference type="Gene3D" id="1.10.10.10">
    <property type="entry name" value="Winged helix-like DNA-binding domain superfamily/Winged helix DNA-binding domain"/>
    <property type="match status" value="1"/>
</dbReference>
<evidence type="ECO:0000313" key="11">
    <source>
        <dbReference type="Proteomes" id="UP000284057"/>
    </source>
</evidence>
<sequence length="225" mass="24731">MRVLVVEDERGLARALHRGLSAEGFSVELAHDGLDGLHLARENTYDVIVLDIMLPSLSGYRVCQTLRAEGNWVPILMLSAKDGEYDQADGLDVGADDYLTKPFSYVVLVARLRALLRRGAPARPAVLTAGDLELDPGAKTVRRGGAEVTLTPREFGVLEFLMRRADEVVSKRDILEHVWDAHYDGDPNVVEVYVGYLRRKIDTPFGRAALQTVRGAGYRLSGDGG</sequence>
<dbReference type="Pfam" id="PF00486">
    <property type="entry name" value="Trans_reg_C"/>
    <property type="match status" value="1"/>
</dbReference>
<dbReference type="FunFam" id="1.10.10.10:FF:000005">
    <property type="entry name" value="Two-component system response regulator"/>
    <property type="match status" value="1"/>
</dbReference>
<feature type="modified residue" description="4-aspartylphosphate" evidence="6">
    <location>
        <position position="51"/>
    </location>
</feature>